<evidence type="ECO:0000313" key="6">
    <source>
        <dbReference type="Proteomes" id="UP000235881"/>
    </source>
</evidence>
<dbReference type="Pfam" id="PF13411">
    <property type="entry name" value="MerR_1"/>
    <property type="match status" value="1"/>
</dbReference>
<reference evidence="5 6" key="1">
    <citation type="submission" date="2018-01" db="EMBL/GenBank/DDBJ databases">
        <title>Denitrification phenotypes of diverse strains of Pseudomonas stutzeri.</title>
        <authorList>
            <person name="Milligan D.A."/>
            <person name="Bergaust L."/>
            <person name="Bakken L.R."/>
            <person name="Frostegard A."/>
        </authorList>
    </citation>
    <scope>NUCLEOTIDE SEQUENCE [LARGE SCALE GENOMIC DNA]</scope>
    <source>
        <strain evidence="5 6">DSM 50238</strain>
    </source>
</reference>
<gene>
    <name evidence="5" type="ORF">CXK95_10155</name>
</gene>
<evidence type="ECO:0000256" key="3">
    <source>
        <dbReference type="ARBA" id="ARBA00023163"/>
    </source>
</evidence>
<dbReference type="PROSITE" id="PS50937">
    <property type="entry name" value="HTH_MERR_2"/>
    <property type="match status" value="1"/>
</dbReference>
<dbReference type="EMBL" id="POUK01000003">
    <property type="protein sequence ID" value="PNF76756.1"/>
    <property type="molecule type" value="Genomic_DNA"/>
</dbReference>
<protein>
    <submittedName>
        <fullName evidence="5">Helix-turn-helix-type transcriptional regulator</fullName>
    </submittedName>
</protein>
<evidence type="ECO:0000259" key="4">
    <source>
        <dbReference type="PROSITE" id="PS50937"/>
    </source>
</evidence>
<feature type="domain" description="HTH merR-type" evidence="4">
    <location>
        <begin position="19"/>
        <end position="85"/>
    </location>
</feature>
<evidence type="ECO:0000313" key="5">
    <source>
        <dbReference type="EMBL" id="PNF76756.1"/>
    </source>
</evidence>
<dbReference type="GO" id="GO:0003700">
    <property type="term" value="F:DNA-binding transcription factor activity"/>
    <property type="evidence" value="ECO:0007669"/>
    <property type="project" value="InterPro"/>
</dbReference>
<accession>A0A8E2QE78</accession>
<dbReference type="PANTHER" id="PTHR30204:SF67">
    <property type="entry name" value="HTH-TYPE TRANSCRIPTIONAL REGULATOR MLRA-RELATED"/>
    <property type="match status" value="1"/>
</dbReference>
<dbReference type="InterPro" id="IPR009061">
    <property type="entry name" value="DNA-bd_dom_put_sf"/>
</dbReference>
<dbReference type="Gene3D" id="1.10.1240.10">
    <property type="entry name" value="Methionine synthase domain"/>
    <property type="match status" value="1"/>
</dbReference>
<keyword evidence="3" id="KW-0804">Transcription</keyword>
<evidence type="ECO:0000256" key="2">
    <source>
        <dbReference type="ARBA" id="ARBA00023125"/>
    </source>
</evidence>
<dbReference type="AlphaFoldDB" id="A0A8E2QE78"/>
<dbReference type="RefSeq" id="WP_102828532.1">
    <property type="nucleotide sequence ID" value="NZ_CP065721.1"/>
</dbReference>
<organism evidence="5 6">
    <name type="scientific">Stutzerimonas degradans</name>
    <dbReference type="NCBI Taxonomy" id="2968968"/>
    <lineage>
        <taxon>Bacteria</taxon>
        <taxon>Pseudomonadati</taxon>
        <taxon>Pseudomonadota</taxon>
        <taxon>Gammaproteobacteria</taxon>
        <taxon>Pseudomonadales</taxon>
        <taxon>Pseudomonadaceae</taxon>
        <taxon>Stutzerimonas</taxon>
    </lineage>
</organism>
<proteinExistence type="predicted"/>
<dbReference type="InterPro" id="IPR036594">
    <property type="entry name" value="Meth_synthase_dom"/>
</dbReference>
<keyword evidence="1" id="KW-0805">Transcription regulation</keyword>
<dbReference type="InterPro" id="IPR000551">
    <property type="entry name" value="MerR-type_HTH_dom"/>
</dbReference>
<dbReference type="CDD" id="cd01104">
    <property type="entry name" value="HTH_MlrA-CarA"/>
    <property type="match status" value="1"/>
</dbReference>
<dbReference type="GO" id="GO:0003677">
    <property type="term" value="F:DNA binding"/>
    <property type="evidence" value="ECO:0007669"/>
    <property type="project" value="UniProtKB-KW"/>
</dbReference>
<dbReference type="Gene3D" id="1.10.1660.10">
    <property type="match status" value="1"/>
</dbReference>
<dbReference type="SUPFAM" id="SSF46955">
    <property type="entry name" value="Putative DNA-binding domain"/>
    <property type="match status" value="1"/>
</dbReference>
<keyword evidence="2" id="KW-0238">DNA-binding</keyword>
<comment type="caution">
    <text evidence="5">The sequence shown here is derived from an EMBL/GenBank/DDBJ whole genome shotgun (WGS) entry which is preliminary data.</text>
</comment>
<name>A0A8E2QE78_9GAMM</name>
<dbReference type="InterPro" id="IPR003759">
    <property type="entry name" value="Cbl-bd_cap"/>
</dbReference>
<evidence type="ECO:0000256" key="1">
    <source>
        <dbReference type="ARBA" id="ARBA00023015"/>
    </source>
</evidence>
<dbReference type="PANTHER" id="PTHR30204">
    <property type="entry name" value="REDOX-CYCLING DRUG-SENSING TRANSCRIPTIONAL ACTIVATOR SOXR"/>
    <property type="match status" value="1"/>
</dbReference>
<dbReference type="InterPro" id="IPR047057">
    <property type="entry name" value="MerR_fam"/>
</dbReference>
<keyword evidence="6" id="KW-1185">Reference proteome</keyword>
<dbReference type="SMART" id="SM00422">
    <property type="entry name" value="HTH_MERR"/>
    <property type="match status" value="1"/>
</dbReference>
<dbReference type="Pfam" id="PF02607">
    <property type="entry name" value="B12-binding_2"/>
    <property type="match status" value="1"/>
</dbReference>
<dbReference type="Proteomes" id="UP000235881">
    <property type="component" value="Unassembled WGS sequence"/>
</dbReference>
<sequence length="312" mass="34735">MSDAFDNTPADLEPGWRPIRDVARLTGVNPVTLRAWERRYGLIVPRRTAKGHRLYDDGHVQRIRDILTWLDRGVAVSQIKQLLTAGRASAPVEQNLWVTLQDELLAAVERLNERQLDDAFNRALTVYPPLTLCQHLLLPLQARLTQRWHGQFGAALERALFDSWLRSKLATRIYFDNRQYAGAPLLLATLGDEPFDAGLWLTAWLVSSSGCPVELVEWKVPLAELSLALERISPRALLLHAGHSLDADCLQRQLPRLLTQHELPLLLAGPAVHIHGDALTQQPGLRLAGDPLAALQQLQAGGLLPDVTESHA</sequence>